<dbReference type="RefSeq" id="WP_284352913.1">
    <property type="nucleotide sequence ID" value="NZ_BRXS01000011.1"/>
</dbReference>
<comment type="catalytic activity">
    <reaction evidence="14 17">
        <text>L-leucine + 2-oxoglutarate = 4-methyl-2-oxopentanoate + L-glutamate</text>
        <dbReference type="Rhea" id="RHEA:18321"/>
        <dbReference type="ChEBI" id="CHEBI:16810"/>
        <dbReference type="ChEBI" id="CHEBI:17865"/>
        <dbReference type="ChEBI" id="CHEBI:29985"/>
        <dbReference type="ChEBI" id="CHEBI:57427"/>
        <dbReference type="EC" id="2.6.1.42"/>
    </reaction>
</comment>
<keyword evidence="9 17" id="KW-0808">Transferase</keyword>
<evidence type="ECO:0000256" key="2">
    <source>
        <dbReference type="ARBA" id="ARBA00003109"/>
    </source>
</evidence>
<evidence type="ECO:0000256" key="8">
    <source>
        <dbReference type="ARBA" id="ARBA00022605"/>
    </source>
</evidence>
<dbReference type="GO" id="GO:0005829">
    <property type="term" value="C:cytosol"/>
    <property type="evidence" value="ECO:0007669"/>
    <property type="project" value="TreeGrafter"/>
</dbReference>
<protein>
    <recommendedName>
        <fullName evidence="17">Branched-chain-amino-acid aminotransferase</fullName>
        <shortName evidence="17">BCAT</shortName>
        <ecNumber evidence="17">2.6.1.42</ecNumber>
    </recommendedName>
</protein>
<dbReference type="Gene3D" id="3.20.10.10">
    <property type="entry name" value="D-amino Acid Aminotransferase, subunit A, domain 2"/>
    <property type="match status" value="1"/>
</dbReference>
<comment type="catalytic activity">
    <reaction evidence="12 17">
        <text>L-valine + 2-oxoglutarate = 3-methyl-2-oxobutanoate + L-glutamate</text>
        <dbReference type="Rhea" id="RHEA:24813"/>
        <dbReference type="ChEBI" id="CHEBI:11851"/>
        <dbReference type="ChEBI" id="CHEBI:16810"/>
        <dbReference type="ChEBI" id="CHEBI:29985"/>
        <dbReference type="ChEBI" id="CHEBI:57762"/>
        <dbReference type="EC" id="2.6.1.42"/>
    </reaction>
</comment>
<dbReference type="Gene3D" id="3.30.470.10">
    <property type="match status" value="1"/>
</dbReference>
<comment type="function">
    <text evidence="2 17">Acts on leucine, isoleucine and valine.</text>
</comment>
<name>A0AA37QET0_9BACT</name>
<dbReference type="Pfam" id="PF01063">
    <property type="entry name" value="Aminotran_4"/>
    <property type="match status" value="1"/>
</dbReference>
<evidence type="ECO:0000256" key="17">
    <source>
        <dbReference type="RuleBase" id="RU364094"/>
    </source>
</evidence>
<dbReference type="NCBIfam" id="TIGR01122">
    <property type="entry name" value="ilvE_I"/>
    <property type="match status" value="1"/>
</dbReference>
<evidence type="ECO:0000256" key="14">
    <source>
        <dbReference type="ARBA" id="ARBA00049229"/>
    </source>
</evidence>
<evidence type="ECO:0000256" key="4">
    <source>
        <dbReference type="ARBA" id="ARBA00004931"/>
    </source>
</evidence>
<dbReference type="PANTHER" id="PTHR42743">
    <property type="entry name" value="AMINO-ACID AMINOTRANSFERASE"/>
    <property type="match status" value="1"/>
</dbReference>
<dbReference type="EMBL" id="BRXS01000011">
    <property type="protein sequence ID" value="GLC28516.1"/>
    <property type="molecule type" value="Genomic_DNA"/>
</dbReference>
<evidence type="ECO:0000256" key="5">
    <source>
        <dbReference type="ARBA" id="ARBA00005072"/>
    </source>
</evidence>
<evidence type="ECO:0000256" key="13">
    <source>
        <dbReference type="ARBA" id="ARBA00048798"/>
    </source>
</evidence>
<dbReference type="InterPro" id="IPR001544">
    <property type="entry name" value="Aminotrans_IV"/>
</dbReference>
<dbReference type="InterPro" id="IPR033939">
    <property type="entry name" value="BCAT_family"/>
</dbReference>
<keyword evidence="10 16" id="KW-0663">Pyridoxal phosphate</keyword>
<proteinExistence type="inferred from homology"/>
<dbReference type="AlphaFoldDB" id="A0AA37QET0"/>
<dbReference type="SUPFAM" id="SSF56752">
    <property type="entry name" value="D-aminoacid aminotransferase-like PLP-dependent enzymes"/>
    <property type="match status" value="1"/>
</dbReference>
<keyword evidence="19" id="KW-1185">Reference proteome</keyword>
<evidence type="ECO:0000256" key="12">
    <source>
        <dbReference type="ARBA" id="ARBA00048212"/>
    </source>
</evidence>
<comment type="caution">
    <text evidence="18">The sequence shown here is derived from an EMBL/GenBank/DDBJ whole genome shotgun (WGS) entry which is preliminary data.</text>
</comment>
<evidence type="ECO:0000256" key="16">
    <source>
        <dbReference type="RuleBase" id="RU004516"/>
    </source>
</evidence>
<gene>
    <name evidence="17" type="primary">ilvE</name>
    <name evidence="18" type="ORF">rosag_50290</name>
</gene>
<dbReference type="InterPro" id="IPR005785">
    <property type="entry name" value="B_amino_transI"/>
</dbReference>
<evidence type="ECO:0000256" key="7">
    <source>
        <dbReference type="ARBA" id="ARBA00022576"/>
    </source>
</evidence>
<dbReference type="Proteomes" id="UP001161325">
    <property type="component" value="Unassembled WGS sequence"/>
</dbReference>
<evidence type="ECO:0000313" key="19">
    <source>
        <dbReference type="Proteomes" id="UP001161325"/>
    </source>
</evidence>
<dbReference type="EC" id="2.6.1.42" evidence="17"/>
<evidence type="ECO:0000256" key="11">
    <source>
        <dbReference type="ARBA" id="ARBA00023304"/>
    </source>
</evidence>
<dbReference type="InterPro" id="IPR050571">
    <property type="entry name" value="Class-IV_PLP-Dep_Aminotrnsfr"/>
</dbReference>
<comment type="similarity">
    <text evidence="6 15">Belongs to the class-IV pyridoxal-phosphate-dependent aminotransferase family.</text>
</comment>
<evidence type="ECO:0000256" key="6">
    <source>
        <dbReference type="ARBA" id="ARBA00009320"/>
    </source>
</evidence>
<dbReference type="GO" id="GO:0008652">
    <property type="term" value="P:amino acid biosynthetic process"/>
    <property type="evidence" value="ECO:0007669"/>
    <property type="project" value="UniProtKB-KW"/>
</dbReference>
<evidence type="ECO:0000313" key="18">
    <source>
        <dbReference type="EMBL" id="GLC28516.1"/>
    </source>
</evidence>
<comment type="pathway">
    <text evidence="4 17">Amino-acid biosynthesis; L-valine biosynthesis; L-valine from pyruvate: step 4/4.</text>
</comment>
<dbReference type="PANTHER" id="PTHR42743:SF11">
    <property type="entry name" value="AMINODEOXYCHORISMATE LYASE"/>
    <property type="match status" value="1"/>
</dbReference>
<keyword evidence="8 17" id="KW-0028">Amino-acid biosynthesis</keyword>
<comment type="pathway">
    <text evidence="5 17">Amino-acid biosynthesis; L-leucine biosynthesis; L-leucine from 3-methyl-2-oxobutanoate: step 4/4.</text>
</comment>
<sequence length="316" mass="34969">MSDRSSGRTALIWRDGHLIPWEQATLHVMSHVVHYGSSVFEGIRCYETPSGPAVFRLREHMRRLVDSCKIYRIELPWTVDQLVQATVDLVAANELRHCYLRPVVVRAGEQMGVLPFGVPIETFIVAWKWGTYLGADALEKGVDVCVSSWRRAAPGTFPTMAKAGGNYLNSQLAKMEARTDGYVEGITLDSFGYVAEGSGENLFVIRDGIIYTSGLDSAILNGITRDSVIRIARDLGYEVREERLPREMLYVADELFFTGTAAELTPIRSVDRIDVGEGKPGPITKAIQDRYMGIVTGRVADPYGWLTPVPVAEAVG</sequence>
<dbReference type="GO" id="GO:0009082">
    <property type="term" value="P:branched-chain amino acid biosynthetic process"/>
    <property type="evidence" value="ECO:0007669"/>
    <property type="project" value="UniProtKB-KW"/>
</dbReference>
<comment type="catalytic activity">
    <reaction evidence="13 17">
        <text>L-isoleucine + 2-oxoglutarate = (S)-3-methyl-2-oxopentanoate + L-glutamate</text>
        <dbReference type="Rhea" id="RHEA:24801"/>
        <dbReference type="ChEBI" id="CHEBI:16810"/>
        <dbReference type="ChEBI" id="CHEBI:29985"/>
        <dbReference type="ChEBI" id="CHEBI:35146"/>
        <dbReference type="ChEBI" id="CHEBI:58045"/>
        <dbReference type="EC" id="2.6.1.42"/>
    </reaction>
</comment>
<dbReference type="CDD" id="cd01557">
    <property type="entry name" value="BCAT_beta_family"/>
    <property type="match status" value="1"/>
</dbReference>
<organism evidence="18 19">
    <name type="scientific">Roseisolibacter agri</name>
    <dbReference type="NCBI Taxonomy" id="2014610"/>
    <lineage>
        <taxon>Bacteria</taxon>
        <taxon>Pseudomonadati</taxon>
        <taxon>Gemmatimonadota</taxon>
        <taxon>Gemmatimonadia</taxon>
        <taxon>Gemmatimonadales</taxon>
        <taxon>Gemmatimonadaceae</taxon>
        <taxon>Roseisolibacter</taxon>
    </lineage>
</organism>
<dbReference type="InterPro" id="IPR043132">
    <property type="entry name" value="BCAT-like_C"/>
</dbReference>
<keyword evidence="7 17" id="KW-0032">Aminotransferase</keyword>
<evidence type="ECO:0000256" key="9">
    <source>
        <dbReference type="ARBA" id="ARBA00022679"/>
    </source>
</evidence>
<evidence type="ECO:0000256" key="3">
    <source>
        <dbReference type="ARBA" id="ARBA00004824"/>
    </source>
</evidence>
<evidence type="ECO:0000256" key="15">
    <source>
        <dbReference type="RuleBase" id="RU004106"/>
    </source>
</evidence>
<comment type="cofactor">
    <cofactor evidence="1 16">
        <name>pyridoxal 5'-phosphate</name>
        <dbReference type="ChEBI" id="CHEBI:597326"/>
    </cofactor>
</comment>
<dbReference type="PROSITE" id="PS00770">
    <property type="entry name" value="AA_TRANSFER_CLASS_4"/>
    <property type="match status" value="1"/>
</dbReference>
<evidence type="ECO:0000256" key="10">
    <source>
        <dbReference type="ARBA" id="ARBA00022898"/>
    </source>
</evidence>
<dbReference type="NCBIfam" id="NF005146">
    <property type="entry name" value="PRK06606.1"/>
    <property type="match status" value="1"/>
</dbReference>
<dbReference type="InterPro" id="IPR043131">
    <property type="entry name" value="BCAT-like_N"/>
</dbReference>
<dbReference type="GO" id="GO:0004084">
    <property type="term" value="F:branched-chain-amino-acid transaminase activity"/>
    <property type="evidence" value="ECO:0007669"/>
    <property type="project" value="UniProtKB-EC"/>
</dbReference>
<dbReference type="InterPro" id="IPR036038">
    <property type="entry name" value="Aminotransferase-like"/>
</dbReference>
<dbReference type="FunFam" id="3.20.10.10:FF:000001">
    <property type="entry name" value="Branched-chain-amino-acid aminotransferase"/>
    <property type="match status" value="1"/>
</dbReference>
<evidence type="ECO:0000256" key="1">
    <source>
        <dbReference type="ARBA" id="ARBA00001933"/>
    </source>
</evidence>
<keyword evidence="11 17" id="KW-0100">Branched-chain amino acid biosynthesis</keyword>
<comment type="pathway">
    <text evidence="3 17">Amino-acid biosynthesis; L-isoleucine biosynthesis; L-isoleucine from 2-oxobutanoate: step 4/4.</text>
</comment>
<reference evidence="18" key="1">
    <citation type="submission" date="2022-08" db="EMBL/GenBank/DDBJ databases">
        <title>Draft genome sequencing of Roseisolibacter agri AW1220.</title>
        <authorList>
            <person name="Tobiishi Y."/>
            <person name="Tonouchi A."/>
        </authorList>
    </citation>
    <scope>NUCLEOTIDE SEQUENCE</scope>
    <source>
        <strain evidence="18">AW1220</strain>
    </source>
</reference>
<accession>A0AA37QET0</accession>
<dbReference type="InterPro" id="IPR018300">
    <property type="entry name" value="Aminotrans_IV_CS"/>
</dbReference>